<evidence type="ECO:0000313" key="4">
    <source>
        <dbReference type="Proteomes" id="UP001595872"/>
    </source>
</evidence>
<reference evidence="4" key="1">
    <citation type="journal article" date="2019" name="Int. J. Syst. Evol. Microbiol.">
        <title>The Global Catalogue of Microorganisms (GCM) 10K type strain sequencing project: providing services to taxonomists for standard genome sequencing and annotation.</title>
        <authorList>
            <consortium name="The Broad Institute Genomics Platform"/>
            <consortium name="The Broad Institute Genome Sequencing Center for Infectious Disease"/>
            <person name="Wu L."/>
            <person name="Ma J."/>
        </authorList>
    </citation>
    <scope>NUCLEOTIDE SEQUENCE [LARGE SCALE GENOMIC DNA]</scope>
    <source>
        <strain evidence="4">KLKA75</strain>
    </source>
</reference>
<keyword evidence="3" id="KW-0067">ATP-binding</keyword>
<dbReference type="InterPro" id="IPR050267">
    <property type="entry name" value="Anti-sigma-factor_SerPK"/>
</dbReference>
<sequence length="139" mass="14712">MLLAMPQPAPSVREMYWQRSFPGRPEQVREARFFLRTLLPGHPGLDDMLLVVDELAANAVQHTRSGEPGGVFEVGVLLDGEHVAVSVVDQGGSGVPAGAVSDELDESGRGLALVAALAVRCSWSGTEASRTVIAFFPAS</sequence>
<organism evidence="3 4">
    <name type="scientific">Actinomadura gamaensis</name>
    <dbReference type="NCBI Taxonomy" id="1763541"/>
    <lineage>
        <taxon>Bacteria</taxon>
        <taxon>Bacillati</taxon>
        <taxon>Actinomycetota</taxon>
        <taxon>Actinomycetes</taxon>
        <taxon>Streptosporangiales</taxon>
        <taxon>Thermomonosporaceae</taxon>
        <taxon>Actinomadura</taxon>
    </lineage>
</organism>
<keyword evidence="1" id="KW-0418">Kinase</keyword>
<dbReference type="RefSeq" id="WP_378251455.1">
    <property type="nucleotide sequence ID" value="NZ_JBHSIT010000001.1"/>
</dbReference>
<evidence type="ECO:0000256" key="1">
    <source>
        <dbReference type="ARBA" id="ARBA00022527"/>
    </source>
</evidence>
<dbReference type="InterPro" id="IPR003594">
    <property type="entry name" value="HATPase_dom"/>
</dbReference>
<dbReference type="SUPFAM" id="SSF55874">
    <property type="entry name" value="ATPase domain of HSP90 chaperone/DNA topoisomerase II/histidine kinase"/>
    <property type="match status" value="1"/>
</dbReference>
<dbReference type="GO" id="GO:0005524">
    <property type="term" value="F:ATP binding"/>
    <property type="evidence" value="ECO:0007669"/>
    <property type="project" value="UniProtKB-KW"/>
</dbReference>
<dbReference type="Proteomes" id="UP001595872">
    <property type="component" value="Unassembled WGS sequence"/>
</dbReference>
<dbReference type="EMBL" id="JBHSIT010000001">
    <property type="protein sequence ID" value="MFC4905711.1"/>
    <property type="molecule type" value="Genomic_DNA"/>
</dbReference>
<evidence type="ECO:0000313" key="3">
    <source>
        <dbReference type="EMBL" id="MFC4905711.1"/>
    </source>
</evidence>
<keyword evidence="3" id="KW-0547">Nucleotide-binding</keyword>
<comment type="caution">
    <text evidence="3">The sequence shown here is derived from an EMBL/GenBank/DDBJ whole genome shotgun (WGS) entry which is preliminary data.</text>
</comment>
<dbReference type="Pfam" id="PF13581">
    <property type="entry name" value="HATPase_c_2"/>
    <property type="match status" value="1"/>
</dbReference>
<dbReference type="PANTHER" id="PTHR35526">
    <property type="entry name" value="ANTI-SIGMA-F FACTOR RSBW-RELATED"/>
    <property type="match status" value="1"/>
</dbReference>
<dbReference type="PANTHER" id="PTHR35526:SF3">
    <property type="entry name" value="ANTI-SIGMA-F FACTOR RSBW"/>
    <property type="match status" value="1"/>
</dbReference>
<gene>
    <name evidence="3" type="ORF">ACFPCY_00130</name>
</gene>
<accession>A0ABV9TQ82</accession>
<feature type="domain" description="Histidine kinase/HSP90-like ATPase" evidence="2">
    <location>
        <begin position="21"/>
        <end position="132"/>
    </location>
</feature>
<keyword evidence="4" id="KW-1185">Reference proteome</keyword>
<dbReference type="Gene3D" id="3.30.565.10">
    <property type="entry name" value="Histidine kinase-like ATPase, C-terminal domain"/>
    <property type="match status" value="1"/>
</dbReference>
<protein>
    <submittedName>
        <fullName evidence="3">ATP-binding protein</fullName>
    </submittedName>
</protein>
<keyword evidence="1" id="KW-0808">Transferase</keyword>
<dbReference type="CDD" id="cd16936">
    <property type="entry name" value="HATPase_RsbW-like"/>
    <property type="match status" value="1"/>
</dbReference>
<dbReference type="InterPro" id="IPR036890">
    <property type="entry name" value="HATPase_C_sf"/>
</dbReference>
<keyword evidence="1" id="KW-0723">Serine/threonine-protein kinase</keyword>
<evidence type="ECO:0000259" key="2">
    <source>
        <dbReference type="Pfam" id="PF13581"/>
    </source>
</evidence>
<name>A0ABV9TQ82_9ACTN</name>
<proteinExistence type="predicted"/>